<keyword evidence="15" id="KW-1071">Ligand-gated ion channel</keyword>
<reference evidence="21" key="1">
    <citation type="journal article" date="2007" name="J. Neurophysiol.">
        <title>Panulirus interruptus Ih-channel gene PIIH: modification of channel properties by alternative splicing and role in rhythmic activity.</title>
        <authorList>
            <person name="Ouyang Q."/>
            <person name="Goeritz M."/>
            <person name="Harris-Warrick R.M."/>
        </authorList>
    </citation>
    <scope>NUCLEOTIDE SEQUENCE</scope>
</reference>
<keyword evidence="14" id="KW-0739">Sodium transport</keyword>
<dbReference type="GO" id="GO:0003254">
    <property type="term" value="P:regulation of membrane depolarization"/>
    <property type="evidence" value="ECO:0007669"/>
    <property type="project" value="TreeGrafter"/>
</dbReference>
<feature type="region of interest" description="Disordered" evidence="18">
    <location>
        <begin position="632"/>
        <end position="674"/>
    </location>
</feature>
<dbReference type="GO" id="GO:0098855">
    <property type="term" value="C:HCN channel complex"/>
    <property type="evidence" value="ECO:0007669"/>
    <property type="project" value="TreeGrafter"/>
</dbReference>
<dbReference type="InterPro" id="IPR018490">
    <property type="entry name" value="cNMP-bd_dom_sf"/>
</dbReference>
<feature type="compositionally biased region" description="Polar residues" evidence="18">
    <location>
        <begin position="641"/>
        <end position="658"/>
    </location>
</feature>
<evidence type="ECO:0000313" key="21">
    <source>
        <dbReference type="EMBL" id="ABI94033.1"/>
    </source>
</evidence>
<gene>
    <name evidence="21" type="primary">PIIH</name>
</gene>
<dbReference type="SMART" id="SM00100">
    <property type="entry name" value="cNMP"/>
    <property type="match status" value="1"/>
</dbReference>
<accession>Q06IQ0</accession>
<evidence type="ECO:0000256" key="18">
    <source>
        <dbReference type="SAM" id="MobiDB-lite"/>
    </source>
</evidence>
<feature type="transmembrane region" description="Helical" evidence="19">
    <location>
        <begin position="131"/>
        <end position="149"/>
    </location>
</feature>
<organism evidence="21">
    <name type="scientific">Panulirus interruptus</name>
    <name type="common">California spiny lobster</name>
    <name type="synonym">Palinurus interruptus</name>
    <dbReference type="NCBI Taxonomy" id="6735"/>
    <lineage>
        <taxon>Eukaryota</taxon>
        <taxon>Metazoa</taxon>
        <taxon>Ecdysozoa</taxon>
        <taxon>Arthropoda</taxon>
        <taxon>Crustacea</taxon>
        <taxon>Multicrustacea</taxon>
        <taxon>Malacostraca</taxon>
        <taxon>Eumalacostraca</taxon>
        <taxon>Eucarida</taxon>
        <taxon>Decapoda</taxon>
        <taxon>Pleocyemata</taxon>
        <taxon>Achelata</taxon>
        <taxon>Palinuroidea</taxon>
        <taxon>Palinuridae</taxon>
        <taxon>Panulirus</taxon>
    </lineage>
</organism>
<evidence type="ECO:0000256" key="12">
    <source>
        <dbReference type="ARBA" id="ARBA00023136"/>
    </source>
</evidence>
<evidence type="ECO:0000256" key="7">
    <source>
        <dbReference type="ARBA" id="ARBA00022692"/>
    </source>
</evidence>
<dbReference type="Pfam" id="PF00027">
    <property type="entry name" value="cNMP_binding"/>
    <property type="match status" value="1"/>
</dbReference>
<dbReference type="InterPro" id="IPR000595">
    <property type="entry name" value="cNMP-bd_dom"/>
</dbReference>
<feature type="domain" description="Cyclic nucleotide-binding" evidence="20">
    <location>
        <begin position="431"/>
        <end position="547"/>
    </location>
</feature>
<dbReference type="PROSITE" id="PS50042">
    <property type="entry name" value="CNMP_BINDING_3"/>
    <property type="match status" value="1"/>
</dbReference>
<keyword evidence="6" id="KW-0116">cAMP-binding</keyword>
<protein>
    <submittedName>
        <fullName evidence="21">Hyperpolarization-activated cyclic nucleotide-modulated cation channel splice variant I</fullName>
    </submittedName>
</protein>
<dbReference type="SUPFAM" id="SSF81324">
    <property type="entry name" value="Voltage-gated potassium channels"/>
    <property type="match status" value="1"/>
</dbReference>
<evidence type="ECO:0000256" key="17">
    <source>
        <dbReference type="ARBA" id="ARBA00036239"/>
    </source>
</evidence>
<dbReference type="InterPro" id="IPR013621">
    <property type="entry name" value="Ion_trans_N"/>
</dbReference>
<evidence type="ECO:0000256" key="16">
    <source>
        <dbReference type="ARBA" id="ARBA00023303"/>
    </source>
</evidence>
<feature type="region of interest" description="Disordered" evidence="18">
    <location>
        <begin position="586"/>
        <end position="618"/>
    </location>
</feature>
<dbReference type="FunFam" id="1.10.287.70:FF:000083">
    <property type="entry name" value="Potassium/sodium hyperpolarization-activated cyclic nucleotide-gated channel"/>
    <property type="match status" value="1"/>
</dbReference>
<evidence type="ECO:0000256" key="8">
    <source>
        <dbReference type="ARBA" id="ARBA00022741"/>
    </source>
</evidence>
<dbReference type="GO" id="GO:0030552">
    <property type="term" value="F:cAMP binding"/>
    <property type="evidence" value="ECO:0007669"/>
    <property type="project" value="UniProtKB-KW"/>
</dbReference>
<keyword evidence="4" id="KW-0894">Sodium channel</keyword>
<dbReference type="Gene3D" id="2.60.120.10">
    <property type="entry name" value="Jelly Rolls"/>
    <property type="match status" value="1"/>
</dbReference>
<keyword evidence="12 19" id="KW-0472">Membrane</keyword>
<keyword evidence="16" id="KW-0407">Ion channel</keyword>
<dbReference type="PROSITE" id="PS00888">
    <property type="entry name" value="CNMP_BINDING_1"/>
    <property type="match status" value="1"/>
</dbReference>
<dbReference type="InterPro" id="IPR005821">
    <property type="entry name" value="Ion_trans_dom"/>
</dbReference>
<dbReference type="Pfam" id="PF00520">
    <property type="entry name" value="Ion_trans"/>
    <property type="match status" value="1"/>
</dbReference>
<keyword evidence="10" id="KW-0915">Sodium</keyword>
<dbReference type="Pfam" id="PF08412">
    <property type="entry name" value="Ion_trans_N"/>
    <property type="match status" value="1"/>
</dbReference>
<keyword evidence="8" id="KW-0547">Nucleotide-binding</keyword>
<keyword evidence="11" id="KW-0406">Ion transport</keyword>
<dbReference type="InterPro" id="IPR018488">
    <property type="entry name" value="cNMP-bd_CS"/>
</dbReference>
<dbReference type="PRINTS" id="PR01463">
    <property type="entry name" value="EAGCHANLFMLY"/>
</dbReference>
<evidence type="ECO:0000259" key="20">
    <source>
        <dbReference type="PROSITE" id="PS50042"/>
    </source>
</evidence>
<evidence type="ECO:0000256" key="19">
    <source>
        <dbReference type="SAM" id="Phobius"/>
    </source>
</evidence>
<keyword evidence="13" id="KW-0114">cAMP</keyword>
<dbReference type="InterPro" id="IPR051413">
    <property type="entry name" value="K/Na_HCN_channel"/>
</dbReference>
<dbReference type="PANTHER" id="PTHR45689">
    <property type="entry name" value="I[[H]] CHANNEL, ISOFORM E"/>
    <property type="match status" value="1"/>
</dbReference>
<feature type="compositionally biased region" description="Basic residues" evidence="18">
    <location>
        <begin position="608"/>
        <end position="618"/>
    </location>
</feature>
<evidence type="ECO:0000256" key="1">
    <source>
        <dbReference type="ARBA" id="ARBA00004651"/>
    </source>
</evidence>
<keyword evidence="7 19" id="KW-0812">Transmembrane</keyword>
<keyword evidence="5" id="KW-1003">Cell membrane</keyword>
<dbReference type="EMBL" id="DQ865250">
    <property type="protein sequence ID" value="ABI94033.1"/>
    <property type="molecule type" value="mRNA"/>
</dbReference>
<feature type="compositionally biased region" description="Basic and acidic residues" evidence="18">
    <location>
        <begin position="662"/>
        <end position="674"/>
    </location>
</feature>
<feature type="transmembrane region" description="Helical" evidence="19">
    <location>
        <begin position="328"/>
        <end position="353"/>
    </location>
</feature>
<evidence type="ECO:0000256" key="11">
    <source>
        <dbReference type="ARBA" id="ARBA00023065"/>
    </source>
</evidence>
<evidence type="ECO:0000256" key="6">
    <source>
        <dbReference type="ARBA" id="ARBA00022566"/>
    </source>
</evidence>
<dbReference type="CDD" id="cd00038">
    <property type="entry name" value="CAP_ED"/>
    <property type="match status" value="1"/>
</dbReference>
<evidence type="ECO:0000256" key="9">
    <source>
        <dbReference type="ARBA" id="ARBA00022989"/>
    </source>
</evidence>
<evidence type="ECO:0000256" key="3">
    <source>
        <dbReference type="ARBA" id="ARBA00022448"/>
    </source>
</evidence>
<keyword evidence="3" id="KW-0813">Transport</keyword>
<dbReference type="PANTHER" id="PTHR45689:SF5">
    <property type="entry name" value="I[[H]] CHANNEL, ISOFORM E"/>
    <property type="match status" value="1"/>
</dbReference>
<evidence type="ECO:0000256" key="14">
    <source>
        <dbReference type="ARBA" id="ARBA00023201"/>
    </source>
</evidence>
<feature type="transmembrane region" description="Helical" evidence="19">
    <location>
        <begin position="98"/>
        <end position="119"/>
    </location>
</feature>
<sequence length="674" mass="76726">MNYRDVSKVHFGGDDVSLYGTPKEELGPGQLCVGAAGAPPGVEPKPSFLKNQLQALFQPTDNRLAMKLFGSKKALMKERIRQKAAGHWIIHPCSNFRFYWDLCMLFLLVANLIILPVAISFFNDDLSTRWIAFNCLSDTIFLIDIVVNFRTGIMQQDNSEQVILDPKLIARHYLKTWFLLDLISSVPLDYIFLIFNKDFNESFQILQAGRALRILRLAKLLSLVRLLRLSRLVRYVSQWEEVYFLNMASVFMRIFNLISMMLLIGHWSGCLQFLVPMLQGFPSNSWVAINELQTSHWLEQYSWAFFKAMSHMLCIGYGSFPPQNLTDLWLTMISMISGATCYALFIGHATNLIQSLDSSRRQYRERLKQVEEYMAYRKLPRELRTRITEYFEHRYQGKFFDEEMILGELSEKLREDVINYNCRSLVASVPFFANADPGFVSEVVTKLKYEVFLPGDIIIKEGTIGNKMYFIQEGIVDIVMSNGEVATSLSDGSYFGEICLLTNARRTASVRAETYCNLFSLSVEHFNTVLDSYPLMRRTMESVAAERLNKIGKNPSIVSNREDLTNDCKTVNAIVNALASVASTEQCDGGTSSEESMMGHDGSSMKGGGRHHHHHHHHNLLDLGSIGKALAKGHLPRPKSENNFALSLDTPSPLNRNRPSFHKSDTFHKDTSFQ</sequence>
<dbReference type="GO" id="GO:0005272">
    <property type="term" value="F:sodium channel activity"/>
    <property type="evidence" value="ECO:0007669"/>
    <property type="project" value="UniProtKB-KW"/>
</dbReference>
<dbReference type="InterPro" id="IPR003938">
    <property type="entry name" value="K_chnl_volt-dep_EAG/ELK/ERG"/>
</dbReference>
<dbReference type="InterPro" id="IPR014710">
    <property type="entry name" value="RmlC-like_jellyroll"/>
</dbReference>
<evidence type="ECO:0000256" key="10">
    <source>
        <dbReference type="ARBA" id="ARBA00023053"/>
    </source>
</evidence>
<evidence type="ECO:0000256" key="4">
    <source>
        <dbReference type="ARBA" id="ARBA00022461"/>
    </source>
</evidence>
<evidence type="ECO:0000256" key="2">
    <source>
        <dbReference type="ARBA" id="ARBA00006305"/>
    </source>
</evidence>
<dbReference type="GO" id="GO:0005249">
    <property type="term" value="F:voltage-gated potassium channel activity"/>
    <property type="evidence" value="ECO:0007669"/>
    <property type="project" value="InterPro"/>
</dbReference>
<dbReference type="AlphaFoldDB" id="Q06IQ0"/>
<proteinExistence type="evidence at transcript level"/>
<comment type="catalytic activity">
    <reaction evidence="17">
        <text>Na(+)(in) = Na(+)(out)</text>
        <dbReference type="Rhea" id="RHEA:34963"/>
        <dbReference type="ChEBI" id="CHEBI:29101"/>
    </reaction>
</comment>
<dbReference type="Gene3D" id="1.10.287.70">
    <property type="match status" value="1"/>
</dbReference>
<comment type="similarity">
    <text evidence="2">Belongs to the potassium channel HCN family.</text>
</comment>
<feature type="transmembrane region" description="Helical" evidence="19">
    <location>
        <begin position="254"/>
        <end position="275"/>
    </location>
</feature>
<name>Q06IQ0_PANIN</name>
<evidence type="ECO:0000256" key="5">
    <source>
        <dbReference type="ARBA" id="ARBA00022475"/>
    </source>
</evidence>
<dbReference type="Gene3D" id="1.10.287.630">
    <property type="entry name" value="Helix hairpin bin"/>
    <property type="match status" value="1"/>
</dbReference>
<dbReference type="SUPFAM" id="SSF51206">
    <property type="entry name" value="cAMP-binding domain-like"/>
    <property type="match status" value="1"/>
</dbReference>
<evidence type="ECO:0000256" key="15">
    <source>
        <dbReference type="ARBA" id="ARBA00023286"/>
    </source>
</evidence>
<comment type="subcellular location">
    <subcellularLocation>
        <location evidence="1">Cell membrane</location>
        <topology evidence="1">Multi-pass membrane protein</topology>
    </subcellularLocation>
</comment>
<keyword evidence="9 19" id="KW-1133">Transmembrane helix</keyword>
<feature type="compositionally biased region" description="Polar residues" evidence="18">
    <location>
        <begin position="586"/>
        <end position="595"/>
    </location>
</feature>
<evidence type="ECO:0000256" key="13">
    <source>
        <dbReference type="ARBA" id="ARBA00023149"/>
    </source>
</evidence>